<reference evidence="1" key="1">
    <citation type="submission" date="2019-02" db="EMBL/GenBank/DDBJ databases">
        <authorList>
            <person name="Gruber-Vodicka R. H."/>
            <person name="Seah K. B. B."/>
        </authorList>
    </citation>
    <scope>NUCLEOTIDE SEQUENCE</scope>
    <source>
        <strain evidence="1">BECK_BZ165</strain>
    </source>
</reference>
<dbReference type="AlphaFoldDB" id="A0A450TTI8"/>
<organism evidence="1">
    <name type="scientific">Candidatus Kentrum sp. FM</name>
    <dbReference type="NCBI Taxonomy" id="2126340"/>
    <lineage>
        <taxon>Bacteria</taxon>
        <taxon>Pseudomonadati</taxon>
        <taxon>Pseudomonadota</taxon>
        <taxon>Gammaproteobacteria</taxon>
        <taxon>Candidatus Kentrum</taxon>
    </lineage>
</organism>
<name>A0A450TTI8_9GAMM</name>
<sequence>MSFVYRSFQRYKKHSDIQSIYLLNFIGNAPVSFPDQSDATHLARFPIMTIIILQLTVRSFLDQFDKFVFNRII</sequence>
<evidence type="ECO:0000313" key="1">
    <source>
        <dbReference type="EMBL" id="VFJ72053.1"/>
    </source>
</evidence>
<proteinExistence type="predicted"/>
<dbReference type="EMBL" id="CAADFA010000627">
    <property type="protein sequence ID" value="VFJ72053.1"/>
    <property type="molecule type" value="Genomic_DNA"/>
</dbReference>
<gene>
    <name evidence="1" type="ORF">BECKFM1743C_GA0114222_106272</name>
</gene>
<protein>
    <submittedName>
        <fullName evidence="1">Uncharacterized protein</fullName>
    </submittedName>
</protein>
<accession>A0A450TTI8</accession>